<name>A0ABQ9CW52_9PASS</name>
<organism evidence="1 2">
    <name type="scientific">Willisornis vidua</name>
    <name type="common">Xingu scale-backed antbird</name>
    <dbReference type="NCBI Taxonomy" id="1566151"/>
    <lineage>
        <taxon>Eukaryota</taxon>
        <taxon>Metazoa</taxon>
        <taxon>Chordata</taxon>
        <taxon>Craniata</taxon>
        <taxon>Vertebrata</taxon>
        <taxon>Euteleostomi</taxon>
        <taxon>Archelosauria</taxon>
        <taxon>Archosauria</taxon>
        <taxon>Dinosauria</taxon>
        <taxon>Saurischia</taxon>
        <taxon>Theropoda</taxon>
        <taxon>Coelurosauria</taxon>
        <taxon>Aves</taxon>
        <taxon>Neognathae</taxon>
        <taxon>Neoaves</taxon>
        <taxon>Telluraves</taxon>
        <taxon>Australaves</taxon>
        <taxon>Passeriformes</taxon>
        <taxon>Thamnophilidae</taxon>
        <taxon>Willisornis</taxon>
    </lineage>
</organism>
<proteinExistence type="predicted"/>
<evidence type="ECO:0000313" key="2">
    <source>
        <dbReference type="Proteomes" id="UP001145742"/>
    </source>
</evidence>
<evidence type="ECO:0000313" key="1">
    <source>
        <dbReference type="EMBL" id="KAJ7409872.1"/>
    </source>
</evidence>
<comment type="caution">
    <text evidence="1">The sequence shown here is derived from an EMBL/GenBank/DDBJ whole genome shotgun (WGS) entry which is preliminary data.</text>
</comment>
<reference evidence="1" key="1">
    <citation type="submission" date="2019-10" db="EMBL/GenBank/DDBJ databases">
        <authorList>
            <person name="Soares A.E.R."/>
            <person name="Aleixo A."/>
            <person name="Schneider P."/>
            <person name="Miyaki C.Y."/>
            <person name="Schneider M.P."/>
            <person name="Mello C."/>
            <person name="Vasconcelos A.T.R."/>
        </authorList>
    </citation>
    <scope>NUCLEOTIDE SEQUENCE</scope>
    <source>
        <tissue evidence="1">Muscle</tissue>
    </source>
</reference>
<sequence length="88" mass="9303">METVLRSWVCLPEGTVLLAVERRQLKEVGLEGGYGLCMATGTPEAAESLIWAETHQLRSSRKAVTSLVLELGALTLAPAASAALQAPL</sequence>
<dbReference type="EMBL" id="WHWB01034449">
    <property type="protein sequence ID" value="KAJ7409872.1"/>
    <property type="molecule type" value="Genomic_DNA"/>
</dbReference>
<gene>
    <name evidence="1" type="ORF">WISP_111898</name>
</gene>
<accession>A0ABQ9CW52</accession>
<dbReference type="Proteomes" id="UP001145742">
    <property type="component" value="Unassembled WGS sequence"/>
</dbReference>
<keyword evidence="2" id="KW-1185">Reference proteome</keyword>
<protein>
    <submittedName>
        <fullName evidence="1">Uncharacterized protein</fullName>
    </submittedName>
</protein>